<keyword evidence="1" id="KW-1133">Transmembrane helix</keyword>
<evidence type="ECO:0000313" key="2">
    <source>
        <dbReference type="EMBL" id="MEN1946266.1"/>
    </source>
</evidence>
<dbReference type="RefSeq" id="WP_342112725.1">
    <property type="nucleotide sequence ID" value="NZ_JBCAUN010000001.1"/>
</dbReference>
<feature type="transmembrane region" description="Helical" evidence="1">
    <location>
        <begin position="12"/>
        <end position="38"/>
    </location>
</feature>
<evidence type="ECO:0000313" key="3">
    <source>
        <dbReference type="Proteomes" id="UP001425155"/>
    </source>
</evidence>
<gene>
    <name evidence="2" type="ORF">WJX64_06905</name>
</gene>
<organism evidence="2 3">
    <name type="scientific">Leifsonia stereocauli</name>
    <dbReference type="NCBI Taxonomy" id="3134136"/>
    <lineage>
        <taxon>Bacteria</taxon>
        <taxon>Bacillati</taxon>
        <taxon>Actinomycetota</taxon>
        <taxon>Actinomycetes</taxon>
        <taxon>Micrococcales</taxon>
        <taxon>Microbacteriaceae</taxon>
        <taxon>Leifsonia</taxon>
    </lineage>
</organism>
<accession>A0ABU9W2Q8</accession>
<protein>
    <submittedName>
        <fullName evidence="2">Uncharacterized protein</fullName>
    </submittedName>
</protein>
<name>A0ABU9W2Q8_9MICO</name>
<dbReference type="Proteomes" id="UP001425155">
    <property type="component" value="Unassembled WGS sequence"/>
</dbReference>
<sequence>MINSNSPWYLRRFVPITVAVMLALLTSFIQQGIALAFGLPWEWARVWQDATGYLFISVVLVGVVELMERRREAHTASAQLSTGLSFSVGTYLATIGQIRDTSKAVDVERHQADTTSELLVLRDEALAQEAMLREGYAKATKTKPASTAILHLCVLALAAGTFSAPTKRRARQRLISGCVAELQRAAAALADSDAEIQQRVLQAAARVSVSYEATEASIIECMRSRRVAHKAEAATIKSILDSIDEALFIDPLRAFAAGVRLLQDAVIEQKDSISEFDVAEAFWTFGVPIMALADEAEALASCDAALAALASEIDANVSK</sequence>
<comment type="caution">
    <text evidence="2">The sequence shown here is derived from an EMBL/GenBank/DDBJ whole genome shotgun (WGS) entry which is preliminary data.</text>
</comment>
<keyword evidence="1" id="KW-0472">Membrane</keyword>
<keyword evidence="1" id="KW-0812">Transmembrane</keyword>
<feature type="transmembrane region" description="Helical" evidence="1">
    <location>
        <begin position="50"/>
        <end position="68"/>
    </location>
</feature>
<keyword evidence="3" id="KW-1185">Reference proteome</keyword>
<evidence type="ECO:0000256" key="1">
    <source>
        <dbReference type="SAM" id="Phobius"/>
    </source>
</evidence>
<dbReference type="EMBL" id="JBCLVG010000001">
    <property type="protein sequence ID" value="MEN1946266.1"/>
    <property type="molecule type" value="Genomic_DNA"/>
</dbReference>
<reference evidence="2 3" key="1">
    <citation type="submission" date="2024-03" db="EMBL/GenBank/DDBJ databases">
        <title>YIM 134122 draft genome.</title>
        <authorList>
            <person name="Zuo S."/>
            <person name="Xiong L."/>
        </authorList>
    </citation>
    <scope>NUCLEOTIDE SEQUENCE [LARGE SCALE GENOMIC DNA]</scope>
    <source>
        <strain evidence="2 3">YIM 134122</strain>
    </source>
</reference>
<proteinExistence type="predicted"/>
<feature type="transmembrane region" description="Helical" evidence="1">
    <location>
        <begin position="145"/>
        <end position="164"/>
    </location>
</feature>